<dbReference type="PANTHER" id="PTHR11616">
    <property type="entry name" value="SODIUM/CHLORIDE DEPENDENT TRANSPORTER"/>
    <property type="match status" value="1"/>
</dbReference>
<dbReference type="GO" id="GO:0005886">
    <property type="term" value="C:plasma membrane"/>
    <property type="evidence" value="ECO:0007669"/>
    <property type="project" value="TreeGrafter"/>
</dbReference>
<evidence type="ECO:0000256" key="7">
    <source>
        <dbReference type="SAM" id="Phobius"/>
    </source>
</evidence>
<dbReference type="PANTHER" id="PTHR11616:SF326">
    <property type="entry name" value="SODIUM-DEPENDENT TRANSPORTER SNF-5"/>
    <property type="match status" value="1"/>
</dbReference>
<comment type="subcellular location">
    <subcellularLocation>
        <location evidence="1">Membrane</location>
        <topology evidence="1">Multi-pass membrane protein</topology>
    </subcellularLocation>
</comment>
<dbReference type="PROSITE" id="PS50267">
    <property type="entry name" value="NA_NEUROTRAN_SYMP_3"/>
    <property type="match status" value="1"/>
</dbReference>
<dbReference type="OrthoDB" id="6581954at2759"/>
<sequence length="164" mass="18353">MKKCKQRDPSKPIAFNGSCIASAIEGLKTPYDQYFTNVMTKRSSGIDQSGGINWPALLALAIIWILVGLILLKGYVYLGKAAYVFSIAPFAIVFVVFWRAITLDGAIFGVYYYFGTPDFHLLLHHETWMEALMQVCFNLNVGYGGIIVVASYNRRKNNCYKAST</sequence>
<dbReference type="GO" id="GO:0043005">
    <property type="term" value="C:neuron projection"/>
    <property type="evidence" value="ECO:0007669"/>
    <property type="project" value="TreeGrafter"/>
</dbReference>
<proteinExistence type="predicted"/>
<evidence type="ECO:0000256" key="5">
    <source>
        <dbReference type="ARBA" id="ARBA00022989"/>
    </source>
</evidence>
<dbReference type="GO" id="GO:0005332">
    <property type="term" value="F:gamma-aminobutyric acid:sodium:chloride symporter activity"/>
    <property type="evidence" value="ECO:0007669"/>
    <property type="project" value="TreeGrafter"/>
</dbReference>
<feature type="transmembrane region" description="Helical" evidence="7">
    <location>
        <begin position="84"/>
        <end position="111"/>
    </location>
</feature>
<keyword evidence="6 7" id="KW-0472">Membrane</keyword>
<feature type="transmembrane region" description="Helical" evidence="7">
    <location>
        <begin position="52"/>
        <end position="72"/>
    </location>
</feature>
<evidence type="ECO:0000256" key="4">
    <source>
        <dbReference type="ARBA" id="ARBA00022847"/>
    </source>
</evidence>
<protein>
    <submittedName>
        <fullName evidence="8">Uncharacterized protein</fullName>
    </submittedName>
</protein>
<dbReference type="InterPro" id="IPR037272">
    <property type="entry name" value="SNS_sf"/>
</dbReference>
<evidence type="ECO:0000313" key="8">
    <source>
        <dbReference type="EMBL" id="VDK59630.1"/>
    </source>
</evidence>
<dbReference type="EMBL" id="UYRV01013447">
    <property type="protein sequence ID" value="VDK59630.1"/>
    <property type="molecule type" value="Genomic_DNA"/>
</dbReference>
<dbReference type="Pfam" id="PF00209">
    <property type="entry name" value="SNF"/>
    <property type="match status" value="1"/>
</dbReference>
<evidence type="ECO:0000256" key="6">
    <source>
        <dbReference type="ARBA" id="ARBA00023136"/>
    </source>
</evidence>
<keyword evidence="9" id="KW-1185">Reference proteome</keyword>
<dbReference type="SUPFAM" id="SSF161070">
    <property type="entry name" value="SNF-like"/>
    <property type="match status" value="1"/>
</dbReference>
<evidence type="ECO:0000313" key="9">
    <source>
        <dbReference type="Proteomes" id="UP000271889"/>
    </source>
</evidence>
<dbReference type="InterPro" id="IPR000175">
    <property type="entry name" value="Na/ntran_symport"/>
</dbReference>
<feature type="transmembrane region" description="Helical" evidence="7">
    <location>
        <begin position="131"/>
        <end position="152"/>
    </location>
</feature>
<gene>
    <name evidence="8" type="ORF">CGOC_LOCUS4726</name>
</gene>
<evidence type="ECO:0000256" key="3">
    <source>
        <dbReference type="ARBA" id="ARBA00022692"/>
    </source>
</evidence>
<keyword evidence="4" id="KW-0769">Symport</keyword>
<dbReference type="AlphaFoldDB" id="A0A3P6RX92"/>
<evidence type="ECO:0000256" key="2">
    <source>
        <dbReference type="ARBA" id="ARBA00022448"/>
    </source>
</evidence>
<keyword evidence="2" id="KW-0813">Transport</keyword>
<keyword evidence="3 7" id="KW-0812">Transmembrane</keyword>
<accession>A0A3P6RX92</accession>
<dbReference type="Proteomes" id="UP000271889">
    <property type="component" value="Unassembled WGS sequence"/>
</dbReference>
<keyword evidence="5 7" id="KW-1133">Transmembrane helix</keyword>
<evidence type="ECO:0000256" key="1">
    <source>
        <dbReference type="ARBA" id="ARBA00004141"/>
    </source>
</evidence>
<name>A0A3P6RX92_CYLGO</name>
<reference evidence="8 9" key="1">
    <citation type="submission" date="2018-11" db="EMBL/GenBank/DDBJ databases">
        <authorList>
            <consortium name="Pathogen Informatics"/>
        </authorList>
    </citation>
    <scope>NUCLEOTIDE SEQUENCE [LARGE SCALE GENOMIC DNA]</scope>
</reference>
<organism evidence="8 9">
    <name type="scientific">Cylicostephanus goldi</name>
    <name type="common">Nematode worm</name>
    <dbReference type="NCBI Taxonomy" id="71465"/>
    <lineage>
        <taxon>Eukaryota</taxon>
        <taxon>Metazoa</taxon>
        <taxon>Ecdysozoa</taxon>
        <taxon>Nematoda</taxon>
        <taxon>Chromadorea</taxon>
        <taxon>Rhabditida</taxon>
        <taxon>Rhabditina</taxon>
        <taxon>Rhabditomorpha</taxon>
        <taxon>Strongyloidea</taxon>
        <taxon>Strongylidae</taxon>
        <taxon>Cylicostephanus</taxon>
    </lineage>
</organism>